<dbReference type="GO" id="GO:0003729">
    <property type="term" value="F:mRNA binding"/>
    <property type="evidence" value="ECO:0007669"/>
    <property type="project" value="TreeGrafter"/>
</dbReference>
<evidence type="ECO:0000256" key="2">
    <source>
        <dbReference type="PROSITE-ProRule" id="PRU00176"/>
    </source>
</evidence>
<dbReference type="CDD" id="cd12418">
    <property type="entry name" value="RRM_Aly_REF_like"/>
    <property type="match status" value="1"/>
</dbReference>
<dbReference type="GO" id="GO:0006406">
    <property type="term" value="P:mRNA export from nucleus"/>
    <property type="evidence" value="ECO:0007669"/>
    <property type="project" value="TreeGrafter"/>
</dbReference>
<evidence type="ECO:0000259" key="4">
    <source>
        <dbReference type="PROSITE" id="PS50102"/>
    </source>
</evidence>
<feature type="region of interest" description="Disordered" evidence="3">
    <location>
        <begin position="169"/>
        <end position="259"/>
    </location>
</feature>
<dbReference type="Gene3D" id="3.30.70.330">
    <property type="match status" value="1"/>
</dbReference>
<dbReference type="PROSITE" id="PS50102">
    <property type="entry name" value="RRM"/>
    <property type="match status" value="1"/>
</dbReference>
<reference evidence="5" key="1">
    <citation type="journal article" date="2020" name="Fungal Divers.">
        <title>Resolving the Mortierellaceae phylogeny through synthesis of multi-gene phylogenetics and phylogenomics.</title>
        <authorList>
            <person name="Vandepol N."/>
            <person name="Liber J."/>
            <person name="Desiro A."/>
            <person name="Na H."/>
            <person name="Kennedy M."/>
            <person name="Barry K."/>
            <person name="Grigoriev I.V."/>
            <person name="Miller A.N."/>
            <person name="O'Donnell K."/>
            <person name="Stajich J.E."/>
            <person name="Bonito G."/>
        </authorList>
    </citation>
    <scope>NUCLEOTIDE SEQUENCE</scope>
    <source>
        <strain evidence="5">KOD1015</strain>
    </source>
</reference>
<organism evidence="5 6">
    <name type="scientific">Lunasporangiospora selenospora</name>
    <dbReference type="NCBI Taxonomy" id="979761"/>
    <lineage>
        <taxon>Eukaryota</taxon>
        <taxon>Fungi</taxon>
        <taxon>Fungi incertae sedis</taxon>
        <taxon>Mucoromycota</taxon>
        <taxon>Mortierellomycotina</taxon>
        <taxon>Mortierellomycetes</taxon>
        <taxon>Mortierellales</taxon>
        <taxon>Mortierellaceae</taxon>
        <taxon>Lunasporangiospora</taxon>
    </lineage>
</organism>
<dbReference type="GO" id="GO:0005634">
    <property type="term" value="C:nucleus"/>
    <property type="evidence" value="ECO:0007669"/>
    <property type="project" value="TreeGrafter"/>
</dbReference>
<accession>A0A9P6FT09</accession>
<evidence type="ECO:0000313" key="5">
    <source>
        <dbReference type="EMBL" id="KAF9580934.1"/>
    </source>
</evidence>
<dbReference type="PANTHER" id="PTHR19965:SF35">
    <property type="entry name" value="RNA ANNEALING PROTEIN YRA1"/>
    <property type="match status" value="1"/>
</dbReference>
<feature type="domain" description="RRM" evidence="4">
    <location>
        <begin position="92"/>
        <end position="170"/>
    </location>
</feature>
<protein>
    <recommendedName>
        <fullName evidence="4">RRM domain-containing protein</fullName>
    </recommendedName>
</protein>
<feature type="compositionally biased region" description="Basic and acidic residues" evidence="3">
    <location>
        <begin position="51"/>
        <end position="65"/>
    </location>
</feature>
<dbReference type="PANTHER" id="PTHR19965">
    <property type="entry name" value="RNA AND EXPORT FACTOR BINDING PROTEIN"/>
    <property type="match status" value="1"/>
</dbReference>
<dbReference type="InterPro" id="IPR051229">
    <property type="entry name" value="ALYREF_mRNA_export"/>
</dbReference>
<dbReference type="InterPro" id="IPR012677">
    <property type="entry name" value="Nucleotide-bd_a/b_plait_sf"/>
</dbReference>
<dbReference type="AlphaFoldDB" id="A0A9P6FT09"/>
<dbReference type="EMBL" id="JAABOA010001764">
    <property type="protein sequence ID" value="KAF9580934.1"/>
    <property type="molecule type" value="Genomic_DNA"/>
</dbReference>
<dbReference type="Pfam" id="PF13865">
    <property type="entry name" value="FoP_duplication"/>
    <property type="match status" value="1"/>
</dbReference>
<dbReference type="Proteomes" id="UP000780801">
    <property type="component" value="Unassembled WGS sequence"/>
</dbReference>
<dbReference type="InterPro" id="IPR035979">
    <property type="entry name" value="RBD_domain_sf"/>
</dbReference>
<dbReference type="OrthoDB" id="1049195at2759"/>
<dbReference type="InterPro" id="IPR000504">
    <property type="entry name" value="RRM_dom"/>
</dbReference>
<dbReference type="SMART" id="SM00360">
    <property type="entry name" value="RRM"/>
    <property type="match status" value="1"/>
</dbReference>
<name>A0A9P6FT09_9FUNG</name>
<feature type="compositionally biased region" description="Polar residues" evidence="3">
    <location>
        <begin position="234"/>
        <end position="254"/>
    </location>
</feature>
<evidence type="ECO:0000313" key="6">
    <source>
        <dbReference type="Proteomes" id="UP000780801"/>
    </source>
</evidence>
<gene>
    <name evidence="5" type="ORF">BGW38_002223</name>
</gene>
<dbReference type="SMART" id="SM01218">
    <property type="entry name" value="FoP_duplication"/>
    <property type="match status" value="1"/>
</dbReference>
<evidence type="ECO:0000256" key="3">
    <source>
        <dbReference type="SAM" id="MobiDB-lite"/>
    </source>
</evidence>
<comment type="caution">
    <text evidence="5">The sequence shown here is derived from an EMBL/GenBank/DDBJ whole genome shotgun (WGS) entry which is preliminary data.</text>
</comment>
<keyword evidence="6" id="KW-1185">Reference proteome</keyword>
<dbReference type="Pfam" id="PF00076">
    <property type="entry name" value="RRM_1"/>
    <property type="match status" value="1"/>
</dbReference>
<sequence>MAARFLDMALDDVVKSRNNNNRSPALRRPGGRGGGRDTPTRSNRSSPYSRTPEDRWAHDKFDDNSSKASGGRGDQQRGNSGPAGAQDSEANTKITVENLHYAVTLEDIKELFDTHAGPVKFAEVKYDLSGRSTGVATIRFKSAGDAAVAIKKLNGVSLDGQPMKVTYAPLPTNIARKQERKAGPTKDSSRSIFSRLGASEADIASRLGKPNQLPKEAPAGRPQNQPNNQGGNTRKPQSQGGNTRKPQTQGTSGRQRPHHKTVEELDAEMDSYMAEYIWNVFALLLEFH</sequence>
<feature type="region of interest" description="Disordered" evidence="3">
    <location>
        <begin position="14"/>
        <end position="92"/>
    </location>
</feature>
<dbReference type="InterPro" id="IPR025715">
    <property type="entry name" value="FoP_C"/>
</dbReference>
<feature type="compositionally biased region" description="Low complexity" evidence="3">
    <location>
        <begin position="217"/>
        <end position="232"/>
    </location>
</feature>
<dbReference type="SUPFAM" id="SSF54928">
    <property type="entry name" value="RNA-binding domain, RBD"/>
    <property type="match status" value="1"/>
</dbReference>
<feature type="compositionally biased region" description="Basic and acidic residues" evidence="3">
    <location>
        <begin position="176"/>
        <end position="189"/>
    </location>
</feature>
<evidence type="ECO:0000256" key="1">
    <source>
        <dbReference type="ARBA" id="ARBA00022884"/>
    </source>
</evidence>
<keyword evidence="1 2" id="KW-0694">RNA-binding</keyword>
<proteinExistence type="predicted"/>